<evidence type="ECO:0000313" key="12">
    <source>
        <dbReference type="EMBL" id="AGY58954.1"/>
    </source>
</evidence>
<dbReference type="HAMAP" id="MF_00276">
    <property type="entry name" value="KdpC"/>
    <property type="match status" value="1"/>
</dbReference>
<accession>U5QMY1</accession>
<keyword evidence="10 11" id="KW-0472">Membrane</keyword>
<gene>
    <name evidence="11 12" type="primary">kdpC</name>
    <name evidence="12" type="ORF">GKIL_2708</name>
</gene>
<evidence type="ECO:0000256" key="5">
    <source>
        <dbReference type="ARBA" id="ARBA00022741"/>
    </source>
</evidence>
<dbReference type="HOGENOM" id="CLU_077094_1_0_3"/>
<dbReference type="InterPro" id="IPR003820">
    <property type="entry name" value="KdpC"/>
</dbReference>
<dbReference type="PATRIC" id="fig|1183438.3.peg.2668"/>
<comment type="subunit">
    <text evidence="11">The system is composed of three essential subunits: KdpA, KdpB and KdpC.</text>
</comment>
<dbReference type="NCBIfam" id="NF001454">
    <property type="entry name" value="PRK00315.1"/>
    <property type="match status" value="1"/>
</dbReference>
<dbReference type="STRING" id="1183438.GKIL_2708"/>
<keyword evidence="2 11" id="KW-1003">Cell membrane</keyword>
<keyword evidence="5 11" id="KW-0547">Nucleotide-binding</keyword>
<keyword evidence="3 11" id="KW-0633">Potassium transport</keyword>
<dbReference type="GO" id="GO:0016787">
    <property type="term" value="F:hydrolase activity"/>
    <property type="evidence" value="ECO:0007669"/>
    <property type="project" value="UniProtKB-KW"/>
</dbReference>
<evidence type="ECO:0000256" key="9">
    <source>
        <dbReference type="ARBA" id="ARBA00023065"/>
    </source>
</evidence>
<dbReference type="GO" id="GO:0005524">
    <property type="term" value="F:ATP binding"/>
    <property type="evidence" value="ECO:0007669"/>
    <property type="project" value="UniProtKB-UniRule"/>
</dbReference>
<organism evidence="12 13">
    <name type="scientific">Gloeobacter kilaueensis (strain ATCC BAA-2537 / CCAP 1431/1 / ULC 316 / JS1)</name>
    <dbReference type="NCBI Taxonomy" id="1183438"/>
    <lineage>
        <taxon>Bacteria</taxon>
        <taxon>Bacillati</taxon>
        <taxon>Cyanobacteriota</taxon>
        <taxon>Cyanophyceae</taxon>
        <taxon>Gloeobacterales</taxon>
        <taxon>Gloeobacteraceae</taxon>
        <taxon>Gloeobacter</taxon>
    </lineage>
</organism>
<evidence type="ECO:0000256" key="10">
    <source>
        <dbReference type="ARBA" id="ARBA00023136"/>
    </source>
</evidence>
<evidence type="ECO:0000256" key="1">
    <source>
        <dbReference type="ARBA" id="ARBA00022448"/>
    </source>
</evidence>
<evidence type="ECO:0000256" key="7">
    <source>
        <dbReference type="ARBA" id="ARBA00022958"/>
    </source>
</evidence>
<sequence length="188" mass="20058">MSALKEITTSVRMTIFFWIACGLAYPLIVTVFAQLAFPRQANGSLVTDARGEAVGSALIGQKFTSPRYFHGRPSSIDYKAEASGASQYGATNKKLIERVQGDVTALTTENGSKPTIDLVTTSGSGLDPDITPAGAEVQVGRVGRARNLDPALVRQLVAAHTEGRFLNIFGEPRVNVLALNLALDQLKP</sequence>
<keyword evidence="13" id="KW-1185">Reference proteome</keyword>
<keyword evidence="9 11" id="KW-0406">Ion transport</keyword>
<dbReference type="PANTHER" id="PTHR30042">
    <property type="entry name" value="POTASSIUM-TRANSPORTING ATPASE C CHAIN"/>
    <property type="match status" value="1"/>
</dbReference>
<keyword evidence="7 11" id="KW-0630">Potassium</keyword>
<name>U5QMY1_GLOK1</name>
<keyword evidence="1 11" id="KW-0813">Transport</keyword>
<dbReference type="GO" id="GO:0005886">
    <property type="term" value="C:plasma membrane"/>
    <property type="evidence" value="ECO:0007669"/>
    <property type="project" value="UniProtKB-SubCell"/>
</dbReference>
<evidence type="ECO:0000256" key="6">
    <source>
        <dbReference type="ARBA" id="ARBA00022840"/>
    </source>
</evidence>
<protein>
    <recommendedName>
        <fullName evidence="11">Potassium-transporting ATPase KdpC subunit</fullName>
    </recommendedName>
    <alternativeName>
        <fullName evidence="11">ATP phosphohydrolase [potassium-transporting] C chain</fullName>
    </alternativeName>
    <alternativeName>
        <fullName evidence="11">Potassium-binding and translocating subunit C</fullName>
    </alternativeName>
    <alternativeName>
        <fullName evidence="11">Potassium-translocating ATPase C chain</fullName>
    </alternativeName>
</protein>
<dbReference type="Pfam" id="PF02669">
    <property type="entry name" value="KdpC"/>
    <property type="match status" value="1"/>
</dbReference>
<evidence type="ECO:0000256" key="4">
    <source>
        <dbReference type="ARBA" id="ARBA00022692"/>
    </source>
</evidence>
<keyword evidence="8 11" id="KW-1133">Transmembrane helix</keyword>
<comment type="similarity">
    <text evidence="11">Belongs to the KdpC family.</text>
</comment>
<dbReference type="EMBL" id="CP003587">
    <property type="protein sequence ID" value="AGY58954.1"/>
    <property type="molecule type" value="Genomic_DNA"/>
</dbReference>
<dbReference type="KEGG" id="glj:GKIL_2708"/>
<feature type="transmembrane region" description="Helical" evidence="11">
    <location>
        <begin position="15"/>
        <end position="37"/>
    </location>
</feature>
<evidence type="ECO:0000256" key="2">
    <source>
        <dbReference type="ARBA" id="ARBA00022475"/>
    </source>
</evidence>
<evidence type="ECO:0000313" key="13">
    <source>
        <dbReference type="Proteomes" id="UP000017396"/>
    </source>
</evidence>
<dbReference type="PANTHER" id="PTHR30042:SF2">
    <property type="entry name" value="POTASSIUM-TRANSPORTING ATPASE KDPC SUBUNIT"/>
    <property type="match status" value="1"/>
</dbReference>
<proteinExistence type="inferred from homology"/>
<evidence type="ECO:0000256" key="8">
    <source>
        <dbReference type="ARBA" id="ARBA00022989"/>
    </source>
</evidence>
<keyword evidence="12" id="KW-0378">Hydrolase</keyword>
<evidence type="ECO:0000256" key="3">
    <source>
        <dbReference type="ARBA" id="ARBA00022538"/>
    </source>
</evidence>
<dbReference type="NCBIfam" id="TIGR00681">
    <property type="entry name" value="kdpC"/>
    <property type="match status" value="1"/>
</dbReference>
<keyword evidence="6 11" id="KW-0067">ATP-binding</keyword>
<dbReference type="Proteomes" id="UP000017396">
    <property type="component" value="Chromosome"/>
</dbReference>
<dbReference type="OrthoDB" id="9809491at2"/>
<evidence type="ECO:0000256" key="11">
    <source>
        <dbReference type="HAMAP-Rule" id="MF_00276"/>
    </source>
</evidence>
<comment type="function">
    <text evidence="11">Part of the high-affinity ATP-driven potassium transport (or Kdp) system, which catalyzes the hydrolysis of ATP coupled with the electrogenic transport of potassium into the cytoplasm. This subunit acts as a catalytic chaperone that increases the ATP-binding affinity of the ATP-hydrolyzing subunit KdpB by the formation of a transient KdpB/KdpC/ATP ternary complex.</text>
</comment>
<dbReference type="eggNOG" id="COG2156">
    <property type="taxonomic scope" value="Bacteria"/>
</dbReference>
<dbReference type="AlphaFoldDB" id="U5QMY1"/>
<dbReference type="RefSeq" id="WP_023174162.1">
    <property type="nucleotide sequence ID" value="NC_022600.1"/>
</dbReference>
<keyword evidence="4 11" id="KW-0812">Transmembrane</keyword>
<dbReference type="GO" id="GO:0008556">
    <property type="term" value="F:P-type potassium transmembrane transporter activity"/>
    <property type="evidence" value="ECO:0007669"/>
    <property type="project" value="InterPro"/>
</dbReference>
<dbReference type="PIRSF" id="PIRSF001296">
    <property type="entry name" value="K_ATPase_KdpC"/>
    <property type="match status" value="1"/>
</dbReference>
<comment type="subcellular location">
    <subcellularLocation>
        <location evidence="11">Cell inner membrane</location>
        <topology evidence="11">Single-pass membrane protein</topology>
    </subcellularLocation>
</comment>
<reference evidence="12 13" key="1">
    <citation type="journal article" date="2013" name="PLoS ONE">
        <title>Cultivation and Complete Genome Sequencing of Gloeobacter kilaueensis sp. nov., from a Lava Cave in Kilauea Caldera, Hawai'i.</title>
        <authorList>
            <person name="Saw J.H."/>
            <person name="Schatz M."/>
            <person name="Brown M.V."/>
            <person name="Kunkel D.D."/>
            <person name="Foster J.S."/>
            <person name="Shick H."/>
            <person name="Christensen S."/>
            <person name="Hou S."/>
            <person name="Wan X."/>
            <person name="Donachie S.P."/>
        </authorList>
    </citation>
    <scope>NUCLEOTIDE SEQUENCE [LARGE SCALE GENOMIC DNA]</scope>
    <source>
        <strain evidence="13">JS</strain>
    </source>
</reference>
<keyword evidence="11" id="KW-0997">Cell inner membrane</keyword>